<accession>A0A371CRY2</accession>
<dbReference type="OrthoDB" id="2765517at2759"/>
<evidence type="ECO:0000313" key="2">
    <source>
        <dbReference type="Proteomes" id="UP000256964"/>
    </source>
</evidence>
<evidence type="ECO:0000313" key="1">
    <source>
        <dbReference type="EMBL" id="RDX43007.1"/>
    </source>
</evidence>
<protein>
    <submittedName>
        <fullName evidence="1">Uncharacterized protein</fullName>
    </submittedName>
</protein>
<gene>
    <name evidence="1" type="ORF">OH76DRAFT_1246619</name>
</gene>
<sequence>MMNKSLLALYAYKSGDLVHAREHEKCCGGWETNKLGFKWSNRHHPRDKMLFDALVTIISLQLGRLPVAVAQRSDVKCYLSLLAKTSSTAGSVGHTSEADLLIHAYRMCHDEVHKIMDARVALLSDALPLLEDATHDYRARTDEDMRRTFNVLTQACNAIRSLTQYRAAADANALVPQLHKDLTTFIPALYNKDHIALLDRVAQRVITGALVEVCLLSRALEDTIEVAMVDRGFRALLHKGIHCDWIDPAPPVAVAITLNEPSLEELRSSSPALDGVSSDDIVRRLNEKLKAGTRFRTNRGITDLGKVPPTFKFQVSTHCEAALIAHFANRNIESTLYIASAPPACYSCYLLAEAMREVEGGIRFQLEPYSGVIDCGWRLPSELSHMVNVGKTMLSKSDAHLKAAVDATRKVKVPYDDEDW</sequence>
<name>A0A371CRY2_9APHY</name>
<organism evidence="1 2">
    <name type="scientific">Lentinus brumalis</name>
    <dbReference type="NCBI Taxonomy" id="2498619"/>
    <lineage>
        <taxon>Eukaryota</taxon>
        <taxon>Fungi</taxon>
        <taxon>Dikarya</taxon>
        <taxon>Basidiomycota</taxon>
        <taxon>Agaricomycotina</taxon>
        <taxon>Agaricomycetes</taxon>
        <taxon>Polyporales</taxon>
        <taxon>Polyporaceae</taxon>
        <taxon>Lentinus</taxon>
    </lineage>
</organism>
<reference evidence="1 2" key="1">
    <citation type="journal article" date="2018" name="Biotechnol. Biofuels">
        <title>Integrative visual omics of the white-rot fungus Polyporus brumalis exposes the biotechnological potential of its oxidative enzymes for delignifying raw plant biomass.</title>
        <authorList>
            <person name="Miyauchi S."/>
            <person name="Rancon A."/>
            <person name="Drula E."/>
            <person name="Hage H."/>
            <person name="Chaduli D."/>
            <person name="Favel A."/>
            <person name="Grisel S."/>
            <person name="Henrissat B."/>
            <person name="Herpoel-Gimbert I."/>
            <person name="Ruiz-Duenas F.J."/>
            <person name="Chevret D."/>
            <person name="Hainaut M."/>
            <person name="Lin J."/>
            <person name="Wang M."/>
            <person name="Pangilinan J."/>
            <person name="Lipzen A."/>
            <person name="Lesage-Meessen L."/>
            <person name="Navarro D."/>
            <person name="Riley R."/>
            <person name="Grigoriev I.V."/>
            <person name="Zhou S."/>
            <person name="Raouche S."/>
            <person name="Rosso M.N."/>
        </authorList>
    </citation>
    <scope>NUCLEOTIDE SEQUENCE [LARGE SCALE GENOMIC DNA]</scope>
    <source>
        <strain evidence="1 2">BRFM 1820</strain>
    </source>
</reference>
<dbReference type="EMBL" id="KZ857472">
    <property type="protein sequence ID" value="RDX43007.1"/>
    <property type="molecule type" value="Genomic_DNA"/>
</dbReference>
<dbReference type="Proteomes" id="UP000256964">
    <property type="component" value="Unassembled WGS sequence"/>
</dbReference>
<proteinExistence type="predicted"/>
<dbReference type="AlphaFoldDB" id="A0A371CRY2"/>
<keyword evidence="2" id="KW-1185">Reference proteome</keyword>